<name>A0AB39VWZ9_9GAMM</name>
<dbReference type="PROSITE" id="PS50405">
    <property type="entry name" value="GST_CTER"/>
    <property type="match status" value="1"/>
</dbReference>
<dbReference type="Gene3D" id="3.40.30.10">
    <property type="entry name" value="Glutaredoxin"/>
    <property type="match status" value="1"/>
</dbReference>
<dbReference type="InterPro" id="IPR004045">
    <property type="entry name" value="Glutathione_S-Trfase_N"/>
</dbReference>
<gene>
    <name evidence="3" type="ORF">AB3G37_10515</name>
</gene>
<dbReference type="PANTHER" id="PTHR44051:SF21">
    <property type="entry name" value="GLUTATHIONE S-TRANSFERASE FAMILY PROTEIN"/>
    <property type="match status" value="1"/>
</dbReference>
<feature type="domain" description="GST N-terminal" evidence="1">
    <location>
        <begin position="1"/>
        <end position="80"/>
    </location>
</feature>
<protein>
    <submittedName>
        <fullName evidence="3">Glutathione S-transferase family protein</fullName>
    </submittedName>
</protein>
<dbReference type="SFLD" id="SFLDS00019">
    <property type="entry name" value="Glutathione_Transferase_(cytos"/>
    <property type="match status" value="1"/>
</dbReference>
<reference evidence="3" key="1">
    <citation type="submission" date="2024-07" db="EMBL/GenBank/DDBJ databases">
        <authorList>
            <person name="Biller S.J."/>
        </authorList>
    </citation>
    <scope>NUCLEOTIDE SEQUENCE</scope>
    <source>
        <strain evidence="3">WC2420</strain>
    </source>
</reference>
<evidence type="ECO:0000313" key="3">
    <source>
        <dbReference type="EMBL" id="XDU74474.1"/>
    </source>
</evidence>
<sequence length="215" mass="24587">MYQLYYCRGKASLTPHMLLEELDVPYQLVPIDVKNNQHKTAQYLALNPMGQIPLLIDLDVKITETAAICLYLSDKHPEKNFAPALGTTKRGLFYKWLFFLTSNLQAELMIYFNPQHYSESDKAGVKVRAYENISGMLDLIENQLVEYQSFATGPYFLGKHCSAVDLLLLMLSRWTSDLAYPARVRPCLNKLLNLVVSRPAVIRAFNDENIVAPYF</sequence>
<dbReference type="InterPro" id="IPR010987">
    <property type="entry name" value="Glutathione-S-Trfase_C-like"/>
</dbReference>
<dbReference type="SUPFAM" id="SSF52833">
    <property type="entry name" value="Thioredoxin-like"/>
    <property type="match status" value="1"/>
</dbReference>
<dbReference type="PROSITE" id="PS50404">
    <property type="entry name" value="GST_NTER"/>
    <property type="match status" value="1"/>
</dbReference>
<dbReference type="SFLD" id="SFLDG01150">
    <property type="entry name" value="Main.1:_Beta-like"/>
    <property type="match status" value="1"/>
</dbReference>
<dbReference type="AlphaFoldDB" id="A0AB39VWZ9"/>
<evidence type="ECO:0000259" key="2">
    <source>
        <dbReference type="PROSITE" id="PS50405"/>
    </source>
</evidence>
<dbReference type="Pfam" id="PF02798">
    <property type="entry name" value="GST_N"/>
    <property type="match status" value="1"/>
</dbReference>
<dbReference type="SFLD" id="SFLDG00358">
    <property type="entry name" value="Main_(cytGST)"/>
    <property type="match status" value="1"/>
</dbReference>
<dbReference type="CDD" id="cd03057">
    <property type="entry name" value="GST_N_Beta"/>
    <property type="match status" value="1"/>
</dbReference>
<dbReference type="EMBL" id="CP165628">
    <property type="protein sequence ID" value="XDU74474.1"/>
    <property type="molecule type" value="Genomic_DNA"/>
</dbReference>
<dbReference type="PANTHER" id="PTHR44051">
    <property type="entry name" value="GLUTATHIONE S-TRANSFERASE-RELATED"/>
    <property type="match status" value="1"/>
</dbReference>
<dbReference type="Gene3D" id="1.20.1050.10">
    <property type="match status" value="1"/>
</dbReference>
<organism evidence="3">
    <name type="scientific">Rouxiella sp. WC2420</name>
    <dbReference type="NCBI Taxonomy" id="3234145"/>
    <lineage>
        <taxon>Bacteria</taxon>
        <taxon>Pseudomonadati</taxon>
        <taxon>Pseudomonadota</taxon>
        <taxon>Gammaproteobacteria</taxon>
        <taxon>Enterobacterales</taxon>
        <taxon>Yersiniaceae</taxon>
        <taxon>Rouxiella</taxon>
    </lineage>
</organism>
<dbReference type="InterPro" id="IPR040079">
    <property type="entry name" value="Glutathione_S-Trfase"/>
</dbReference>
<feature type="domain" description="GST C-terminal" evidence="2">
    <location>
        <begin position="86"/>
        <end position="214"/>
    </location>
</feature>
<evidence type="ECO:0000259" key="1">
    <source>
        <dbReference type="PROSITE" id="PS50404"/>
    </source>
</evidence>
<dbReference type="InterPro" id="IPR036282">
    <property type="entry name" value="Glutathione-S-Trfase_C_sf"/>
</dbReference>
<dbReference type="SUPFAM" id="SSF47616">
    <property type="entry name" value="GST C-terminal domain-like"/>
    <property type="match status" value="1"/>
</dbReference>
<proteinExistence type="predicted"/>
<dbReference type="InterPro" id="IPR036249">
    <property type="entry name" value="Thioredoxin-like_sf"/>
</dbReference>
<dbReference type="RefSeq" id="WP_369790644.1">
    <property type="nucleotide sequence ID" value="NZ_CP165628.1"/>
</dbReference>
<accession>A0AB39VWZ9</accession>